<dbReference type="EMBL" id="CP165644">
    <property type="protein sequence ID" value="XDU66400.1"/>
    <property type="molecule type" value="Genomic_DNA"/>
</dbReference>
<dbReference type="AlphaFoldDB" id="A0AB39VFE5"/>
<accession>A0AB39VFE5</accession>
<dbReference type="NCBIfam" id="NF038353">
    <property type="entry name" value="FxLYD_dom"/>
    <property type="match status" value="1"/>
</dbReference>
<proteinExistence type="predicted"/>
<name>A0AB39VFE5_9FUSO</name>
<gene>
    <name evidence="1" type="ORF">AB8B22_08280</name>
</gene>
<protein>
    <submittedName>
        <fullName evidence="1">FxLYD domain-containing protein</fullName>
    </submittedName>
</protein>
<reference evidence="1" key="1">
    <citation type="submission" date="2024-07" db="EMBL/GenBank/DDBJ databases">
        <authorList>
            <person name="Li X.-J."/>
            <person name="Wang X."/>
        </authorList>
    </citation>
    <scope>NUCLEOTIDE SEQUENCE</scope>
    <source>
        <strain evidence="1">HSP-334</strain>
    </source>
</reference>
<sequence length="127" mass="14728">MLKENLTAYIKGTLVNTGEEKGHFFKISIPCYDDAGNELGNAQTEDTVDNVEVNGKWEFKAAFMGTKLEKCDVEQAKVSGLKKRKLYNLRIFLQFLFLYVLKNFFQRKQSGYDHSEIIFKFITFSTF</sequence>
<evidence type="ECO:0000313" key="1">
    <source>
        <dbReference type="EMBL" id="XDU66400.1"/>
    </source>
</evidence>
<dbReference type="InterPro" id="IPR047676">
    <property type="entry name" value="FxLYD_dom"/>
</dbReference>
<organism evidence="1">
    <name type="scientific">Leptotrichia rugosa</name>
    <dbReference type="NCBI Taxonomy" id="3239302"/>
    <lineage>
        <taxon>Bacteria</taxon>
        <taxon>Fusobacteriati</taxon>
        <taxon>Fusobacteriota</taxon>
        <taxon>Fusobacteriia</taxon>
        <taxon>Fusobacteriales</taxon>
        <taxon>Leptotrichiaceae</taxon>
        <taxon>Leptotrichia</taxon>
    </lineage>
</organism>
<dbReference type="KEGG" id="lrug:AB8B22_08280"/>
<dbReference type="RefSeq" id="WP_369710752.1">
    <property type="nucleotide sequence ID" value="NZ_CP165644.1"/>
</dbReference>